<dbReference type="EMBL" id="UWPJ01000008">
    <property type="protein sequence ID" value="VCU68872.1"/>
    <property type="molecule type" value="Genomic_DNA"/>
</dbReference>
<gene>
    <name evidence="2" type="ORF">PIGHUM_00931</name>
</gene>
<proteinExistence type="inferred from homology"/>
<protein>
    <submittedName>
        <fullName evidence="2">Tripartite tricarboxylate transporter family receptor</fullName>
    </submittedName>
</protein>
<sequence>MTYATDILEHHRAGKLRILASSGPKRLETLPDVPTFAELGYSGMDRSSWMGLFAPKGTPRPIVDSLNRAIAAAASTAKLQDALKTLGLSAATSTPDQLRQAIRDELAIWAPVVKESGYSAD</sequence>
<dbReference type="PANTHER" id="PTHR42928">
    <property type="entry name" value="TRICARBOXYLATE-BINDING PROTEIN"/>
    <property type="match status" value="1"/>
</dbReference>
<dbReference type="Pfam" id="PF03401">
    <property type="entry name" value="TctC"/>
    <property type="match status" value="1"/>
</dbReference>
<organism evidence="2 3">
    <name type="scientific">Pigmentiphaga humi</name>
    <dbReference type="NCBI Taxonomy" id="2478468"/>
    <lineage>
        <taxon>Bacteria</taxon>
        <taxon>Pseudomonadati</taxon>
        <taxon>Pseudomonadota</taxon>
        <taxon>Betaproteobacteria</taxon>
        <taxon>Burkholderiales</taxon>
        <taxon>Alcaligenaceae</taxon>
        <taxon>Pigmentiphaga</taxon>
    </lineage>
</organism>
<dbReference type="InterPro" id="IPR005064">
    <property type="entry name" value="BUG"/>
</dbReference>
<evidence type="ECO:0000256" key="1">
    <source>
        <dbReference type="ARBA" id="ARBA00006987"/>
    </source>
</evidence>
<dbReference type="InterPro" id="IPR042100">
    <property type="entry name" value="Bug_dom1"/>
</dbReference>
<evidence type="ECO:0000313" key="3">
    <source>
        <dbReference type="Proteomes" id="UP000277294"/>
    </source>
</evidence>
<reference evidence="2 3" key="1">
    <citation type="submission" date="2018-10" db="EMBL/GenBank/DDBJ databases">
        <authorList>
            <person name="Criscuolo A."/>
        </authorList>
    </citation>
    <scope>NUCLEOTIDE SEQUENCE [LARGE SCALE GENOMIC DNA]</scope>
    <source>
        <strain evidence="2">DnA1</strain>
    </source>
</reference>
<dbReference type="Proteomes" id="UP000277294">
    <property type="component" value="Unassembled WGS sequence"/>
</dbReference>
<dbReference type="Gene3D" id="3.40.190.10">
    <property type="entry name" value="Periplasmic binding protein-like II"/>
    <property type="match status" value="1"/>
</dbReference>
<keyword evidence="3" id="KW-1185">Reference proteome</keyword>
<comment type="similarity">
    <text evidence="1">Belongs to the UPF0065 (bug) family.</text>
</comment>
<accession>A0A3P4AYL1</accession>
<dbReference type="Gene3D" id="3.40.190.150">
    <property type="entry name" value="Bordetella uptake gene, domain 1"/>
    <property type="match status" value="1"/>
</dbReference>
<name>A0A3P4AYL1_9BURK</name>
<dbReference type="AlphaFoldDB" id="A0A3P4AYL1"/>
<keyword evidence="2" id="KW-0675">Receptor</keyword>
<dbReference type="PANTHER" id="PTHR42928:SF5">
    <property type="entry name" value="BLR1237 PROTEIN"/>
    <property type="match status" value="1"/>
</dbReference>
<evidence type="ECO:0000313" key="2">
    <source>
        <dbReference type="EMBL" id="VCU68872.1"/>
    </source>
</evidence>